<reference evidence="7 8" key="1">
    <citation type="submission" date="2021-06" db="EMBL/GenBank/DDBJ databases">
        <title>A haploid diamondback moth (Plutella xylostella L.) genome assembly resolves 31 chromosomes and identifies a diamide resistance mutation.</title>
        <authorList>
            <person name="Ward C.M."/>
            <person name="Perry K.D."/>
            <person name="Baker G."/>
            <person name="Powis K."/>
            <person name="Heckel D.G."/>
            <person name="Baxter S.W."/>
        </authorList>
    </citation>
    <scope>NUCLEOTIDE SEQUENCE [LARGE SCALE GENOMIC DNA]</scope>
    <source>
        <strain evidence="7 8">LV</strain>
        <tissue evidence="7">Single pupa</tissue>
    </source>
</reference>
<dbReference type="Gene3D" id="3.40.50.1820">
    <property type="entry name" value="alpha/beta hydrolase"/>
    <property type="match status" value="1"/>
</dbReference>
<evidence type="ECO:0000313" key="7">
    <source>
        <dbReference type="EMBL" id="KAG7302518.1"/>
    </source>
</evidence>
<evidence type="ECO:0000259" key="6">
    <source>
        <dbReference type="Pfam" id="PF00151"/>
    </source>
</evidence>
<dbReference type="PANTHER" id="PTHR11610:SF173">
    <property type="entry name" value="LIPASE DOMAIN-CONTAINING PROTEIN-RELATED"/>
    <property type="match status" value="1"/>
</dbReference>
<feature type="signal peptide" evidence="5">
    <location>
        <begin position="1"/>
        <end position="18"/>
    </location>
</feature>
<dbReference type="Pfam" id="PF00151">
    <property type="entry name" value="Lipase"/>
    <property type="match status" value="1"/>
</dbReference>
<dbReference type="Proteomes" id="UP000823941">
    <property type="component" value="Chromosome 17"/>
</dbReference>
<evidence type="ECO:0000256" key="2">
    <source>
        <dbReference type="ARBA" id="ARBA00010701"/>
    </source>
</evidence>
<dbReference type="PANTHER" id="PTHR11610">
    <property type="entry name" value="LIPASE"/>
    <property type="match status" value="1"/>
</dbReference>
<dbReference type="InterPro" id="IPR013818">
    <property type="entry name" value="Lipase"/>
</dbReference>
<dbReference type="SUPFAM" id="SSF53474">
    <property type="entry name" value="alpha/beta-Hydrolases"/>
    <property type="match status" value="1"/>
</dbReference>
<comment type="caution">
    <text evidence="7">The sequence shown here is derived from an EMBL/GenBank/DDBJ whole genome shotgun (WGS) entry which is preliminary data.</text>
</comment>
<organism evidence="7 8">
    <name type="scientific">Plutella xylostella</name>
    <name type="common">Diamondback moth</name>
    <name type="synonym">Plutella maculipennis</name>
    <dbReference type="NCBI Taxonomy" id="51655"/>
    <lineage>
        <taxon>Eukaryota</taxon>
        <taxon>Metazoa</taxon>
        <taxon>Ecdysozoa</taxon>
        <taxon>Arthropoda</taxon>
        <taxon>Hexapoda</taxon>
        <taxon>Insecta</taxon>
        <taxon>Pterygota</taxon>
        <taxon>Neoptera</taxon>
        <taxon>Endopterygota</taxon>
        <taxon>Lepidoptera</taxon>
        <taxon>Glossata</taxon>
        <taxon>Ditrysia</taxon>
        <taxon>Yponomeutoidea</taxon>
        <taxon>Plutellidae</taxon>
        <taxon>Plutella</taxon>
    </lineage>
</organism>
<evidence type="ECO:0000313" key="8">
    <source>
        <dbReference type="Proteomes" id="UP000823941"/>
    </source>
</evidence>
<accession>A0ABQ7QBC5</accession>
<sequence length="311" mass="33697">MLLYILLLAAKIHGVVNSDQFAFGLICGCDRSSIYNVSEVKVYAYNYASNISEVYTIDDAAAAILNRQDFDPGQCIDIFISGYTNTIDSEPSQVARCTLSKITCKNKGTLAILFDHSAYTNQGYIRAIDYAKSIGQAIGRMVLQLLSKVSIRDINISGHSLGAQIMGYTAETVKNAGSPFPIIYAMDPAGPCYQECPKEHVRSGQADTVVSFHCSTREGTELRISDYNFISDGGSVQKGCTMSSCSHFKCAPISFQPSIEPDIWKSRLCDGKQCSCETVLAGYRVPPPSSAVPGSYCFSPSLALVCDVPSQ</sequence>
<comment type="similarity">
    <text evidence="2 4">Belongs to the AB hydrolase superfamily. Lipase family.</text>
</comment>
<keyword evidence="3" id="KW-0964">Secreted</keyword>
<dbReference type="InterPro" id="IPR000734">
    <property type="entry name" value="TAG_lipase"/>
</dbReference>
<feature type="chain" id="PRO_5046537939" description="Lipase domain-containing protein" evidence="5">
    <location>
        <begin position="19"/>
        <end position="311"/>
    </location>
</feature>
<feature type="domain" description="Lipase" evidence="6">
    <location>
        <begin position="60"/>
        <end position="243"/>
    </location>
</feature>
<evidence type="ECO:0000256" key="1">
    <source>
        <dbReference type="ARBA" id="ARBA00004613"/>
    </source>
</evidence>
<evidence type="ECO:0000256" key="5">
    <source>
        <dbReference type="SAM" id="SignalP"/>
    </source>
</evidence>
<proteinExistence type="inferred from homology"/>
<comment type="subcellular location">
    <subcellularLocation>
        <location evidence="1">Secreted</location>
    </subcellularLocation>
</comment>
<evidence type="ECO:0000256" key="3">
    <source>
        <dbReference type="ARBA" id="ARBA00022525"/>
    </source>
</evidence>
<keyword evidence="8" id="KW-1185">Reference proteome</keyword>
<protein>
    <recommendedName>
        <fullName evidence="6">Lipase domain-containing protein</fullName>
    </recommendedName>
</protein>
<keyword evidence="5" id="KW-0732">Signal</keyword>
<name>A0ABQ7QBC5_PLUXY</name>
<dbReference type="InterPro" id="IPR029058">
    <property type="entry name" value="AB_hydrolase_fold"/>
</dbReference>
<gene>
    <name evidence="7" type="ORF">JYU34_012432</name>
</gene>
<evidence type="ECO:0000256" key="4">
    <source>
        <dbReference type="RuleBase" id="RU004262"/>
    </source>
</evidence>
<dbReference type="EMBL" id="JAHIBW010000017">
    <property type="protein sequence ID" value="KAG7302518.1"/>
    <property type="molecule type" value="Genomic_DNA"/>
</dbReference>